<feature type="region of interest" description="Disordered" evidence="1">
    <location>
        <begin position="37"/>
        <end position="78"/>
    </location>
</feature>
<dbReference type="Proteomes" id="UP000887574">
    <property type="component" value="Unplaced"/>
</dbReference>
<feature type="compositionally biased region" description="Basic and acidic residues" evidence="1">
    <location>
        <begin position="177"/>
        <end position="186"/>
    </location>
</feature>
<sequence length="262" mass="27940">MRPKYGPVSFDVIDAVNARLAAASNSKTTTVKVESIENEAKVPGGIRSSAPPEGERAVSSATGVAKTGSMTALQQKSLGNEGMQIKQAPGTPSTDHKNSKSITLSIGKRYQNGSKRHTTVPGGGGSSSVNPIAATSVNANPTYFPASPLIQKNVTQEQELLGGDSLKKSSSATKWQDSFDKSEDRQSPSIPFEKSFEYDCANRKSPMPPIRYGLHAKILSPSYYPQLRPVQFPPCPDNTVQIMSTKSNPATVAPMKTAIPVF</sequence>
<protein>
    <submittedName>
        <fullName evidence="3">Uncharacterized protein</fullName>
    </submittedName>
</protein>
<feature type="region of interest" description="Disordered" evidence="1">
    <location>
        <begin position="105"/>
        <end position="127"/>
    </location>
</feature>
<dbReference type="WBParaSite" id="jg17046">
    <property type="protein sequence ID" value="jg17046"/>
    <property type="gene ID" value="jg17046"/>
</dbReference>
<feature type="region of interest" description="Disordered" evidence="1">
    <location>
        <begin position="162"/>
        <end position="190"/>
    </location>
</feature>
<feature type="compositionally biased region" description="Low complexity" evidence="1">
    <location>
        <begin position="162"/>
        <end position="171"/>
    </location>
</feature>
<name>A0A915D837_9BILA</name>
<keyword evidence="2" id="KW-1185">Reference proteome</keyword>
<evidence type="ECO:0000313" key="3">
    <source>
        <dbReference type="WBParaSite" id="jg17046"/>
    </source>
</evidence>
<evidence type="ECO:0000313" key="2">
    <source>
        <dbReference type="Proteomes" id="UP000887574"/>
    </source>
</evidence>
<accession>A0A915D837</accession>
<evidence type="ECO:0000256" key="1">
    <source>
        <dbReference type="SAM" id="MobiDB-lite"/>
    </source>
</evidence>
<reference evidence="3" key="1">
    <citation type="submission" date="2022-11" db="UniProtKB">
        <authorList>
            <consortium name="WormBaseParasite"/>
        </authorList>
    </citation>
    <scope>IDENTIFICATION</scope>
</reference>
<feature type="compositionally biased region" description="Polar residues" evidence="1">
    <location>
        <begin position="68"/>
        <end position="78"/>
    </location>
</feature>
<proteinExistence type="predicted"/>
<dbReference type="AlphaFoldDB" id="A0A915D837"/>
<organism evidence="2 3">
    <name type="scientific">Ditylenchus dipsaci</name>
    <dbReference type="NCBI Taxonomy" id="166011"/>
    <lineage>
        <taxon>Eukaryota</taxon>
        <taxon>Metazoa</taxon>
        <taxon>Ecdysozoa</taxon>
        <taxon>Nematoda</taxon>
        <taxon>Chromadorea</taxon>
        <taxon>Rhabditida</taxon>
        <taxon>Tylenchina</taxon>
        <taxon>Tylenchomorpha</taxon>
        <taxon>Sphaerularioidea</taxon>
        <taxon>Anguinidae</taxon>
        <taxon>Anguininae</taxon>
        <taxon>Ditylenchus</taxon>
    </lineage>
</organism>